<sequence>MPPDHYAQCPKCGHAPPKPLPASARCPACGIYFFKWERAQAPRANETGRTGSGPRLRDWARSLLDPLDRLHPAYFYGRCLALLLLAVWSWRLYGYDYRYAEINGSFMHNILLPIHEAGHVFFRVFGEFMSVLGGSLFQLLLPFGIGVAFVVRNRDNVGAAIALWWTGASLLDLSPYIYDALVPRMILLGGRTGEDGGHDWIYLLGAFGDLRNAQQWGSAAHLAGGLLILVSLGWAAVVLWKQRERLGDGD</sequence>
<proteinExistence type="predicted"/>
<name>A0A1B4VEM1_9GAMM</name>
<evidence type="ECO:0000313" key="3">
    <source>
        <dbReference type="Proteomes" id="UP000218899"/>
    </source>
</evidence>
<organism evidence="2 3">
    <name type="scientific">Sulfurifustis variabilis</name>
    <dbReference type="NCBI Taxonomy" id="1675686"/>
    <lineage>
        <taxon>Bacteria</taxon>
        <taxon>Pseudomonadati</taxon>
        <taxon>Pseudomonadota</taxon>
        <taxon>Gammaproteobacteria</taxon>
        <taxon>Acidiferrobacterales</taxon>
        <taxon>Acidiferrobacteraceae</taxon>
        <taxon>Sulfurifustis</taxon>
    </lineage>
</organism>
<dbReference type="OrthoDB" id="9801221at2"/>
<keyword evidence="1" id="KW-1133">Transmembrane helix</keyword>
<feature type="transmembrane region" description="Helical" evidence="1">
    <location>
        <begin position="219"/>
        <end position="240"/>
    </location>
</feature>
<evidence type="ECO:0000256" key="1">
    <source>
        <dbReference type="SAM" id="Phobius"/>
    </source>
</evidence>
<feature type="transmembrane region" description="Helical" evidence="1">
    <location>
        <begin position="131"/>
        <end position="151"/>
    </location>
</feature>
<accession>A0A1B4VEM1</accession>
<dbReference type="EMBL" id="AP014936">
    <property type="protein sequence ID" value="BAU49127.1"/>
    <property type="molecule type" value="Genomic_DNA"/>
</dbReference>
<reference evidence="2 3" key="1">
    <citation type="submission" date="2015-08" db="EMBL/GenBank/DDBJ databases">
        <title>Complete genome sequence of Sulfurifustis variabilis.</title>
        <authorList>
            <person name="Miura A."/>
            <person name="Kojima H."/>
            <person name="Fukui M."/>
        </authorList>
    </citation>
    <scope>NUCLEOTIDE SEQUENCE [LARGE SCALE GENOMIC DNA]</scope>
    <source>
        <strain evidence="3">skN76</strain>
    </source>
</reference>
<dbReference type="Proteomes" id="UP000218899">
    <property type="component" value="Chromosome"/>
</dbReference>
<dbReference type="AlphaFoldDB" id="A0A1B4VEM1"/>
<keyword evidence="1" id="KW-0472">Membrane</keyword>
<feature type="transmembrane region" description="Helical" evidence="1">
    <location>
        <begin position="158"/>
        <end position="178"/>
    </location>
</feature>
<dbReference type="KEGG" id="sva:SVA_2579"/>
<dbReference type="RefSeq" id="WP_096461576.1">
    <property type="nucleotide sequence ID" value="NZ_AP014936.1"/>
</dbReference>
<feature type="transmembrane region" description="Helical" evidence="1">
    <location>
        <begin position="73"/>
        <end position="94"/>
    </location>
</feature>
<gene>
    <name evidence="2" type="ORF">SVA_2579</name>
</gene>
<keyword evidence="3" id="KW-1185">Reference proteome</keyword>
<protein>
    <submittedName>
        <fullName evidence="2">Uncharacterized protein</fullName>
    </submittedName>
</protein>
<evidence type="ECO:0000313" key="2">
    <source>
        <dbReference type="EMBL" id="BAU49127.1"/>
    </source>
</evidence>
<keyword evidence="1" id="KW-0812">Transmembrane</keyword>